<dbReference type="Proteomes" id="UP000663838">
    <property type="component" value="Unassembled WGS sequence"/>
</dbReference>
<sequence length="71" mass="7759">MVPVLEGPDQEPPPGVVLNLIREGQEVVLVQDLNPLIEGQHLKALDPDLAQNQVSKRKGQVSDQDLLQEIG</sequence>
<proteinExistence type="predicted"/>
<accession>A0A821TU43</accession>
<dbReference type="AlphaFoldDB" id="A0A821TU43"/>
<gene>
    <name evidence="1" type="ORF">TOA249_LOCUS29328</name>
</gene>
<reference evidence="1" key="1">
    <citation type="submission" date="2021-02" db="EMBL/GenBank/DDBJ databases">
        <authorList>
            <person name="Nowell W R."/>
        </authorList>
    </citation>
    <scope>NUCLEOTIDE SEQUENCE</scope>
</reference>
<evidence type="ECO:0000313" key="1">
    <source>
        <dbReference type="EMBL" id="CAF4881988.1"/>
    </source>
</evidence>
<evidence type="ECO:0000313" key="2">
    <source>
        <dbReference type="Proteomes" id="UP000663838"/>
    </source>
</evidence>
<protein>
    <submittedName>
        <fullName evidence="1">Uncharacterized protein</fullName>
    </submittedName>
</protein>
<dbReference type="EMBL" id="CAJOBS010004469">
    <property type="protein sequence ID" value="CAF4881988.1"/>
    <property type="molecule type" value="Genomic_DNA"/>
</dbReference>
<name>A0A821TU43_9BILA</name>
<comment type="caution">
    <text evidence="1">The sequence shown here is derived from an EMBL/GenBank/DDBJ whole genome shotgun (WGS) entry which is preliminary data.</text>
</comment>
<organism evidence="1 2">
    <name type="scientific">Rotaria socialis</name>
    <dbReference type="NCBI Taxonomy" id="392032"/>
    <lineage>
        <taxon>Eukaryota</taxon>
        <taxon>Metazoa</taxon>
        <taxon>Spiralia</taxon>
        <taxon>Gnathifera</taxon>
        <taxon>Rotifera</taxon>
        <taxon>Eurotatoria</taxon>
        <taxon>Bdelloidea</taxon>
        <taxon>Philodinida</taxon>
        <taxon>Philodinidae</taxon>
        <taxon>Rotaria</taxon>
    </lineage>
</organism>